<protein>
    <submittedName>
        <fullName evidence="1">Uncharacterized protein</fullName>
    </submittedName>
</protein>
<dbReference type="OrthoDB" id="5273847at2759"/>
<proteinExistence type="predicted"/>
<gene>
    <name evidence="1" type="ORF">ACN38_g9217</name>
</gene>
<comment type="caution">
    <text evidence="1">The sequence shown here is derived from an EMBL/GenBank/DDBJ whole genome shotgun (WGS) entry which is preliminary data.</text>
</comment>
<accession>A0A0M9WCX1</accession>
<dbReference type="STRING" id="229535.A0A0M9WCX1"/>
<reference evidence="1 2" key="1">
    <citation type="submission" date="2015-08" db="EMBL/GenBank/DDBJ databases">
        <title>Genome sequencing of Penicillium nordicum.</title>
        <authorList>
            <person name="Nguyen H.D."/>
            <person name="Seifert K.A."/>
        </authorList>
    </citation>
    <scope>NUCLEOTIDE SEQUENCE [LARGE SCALE GENOMIC DNA]</scope>
    <source>
        <strain evidence="1 2">DAOMC 185683</strain>
    </source>
</reference>
<dbReference type="AlphaFoldDB" id="A0A0M9WCX1"/>
<dbReference type="EMBL" id="LHQQ01000182">
    <property type="protein sequence ID" value="KOS39952.1"/>
    <property type="molecule type" value="Genomic_DNA"/>
</dbReference>
<keyword evidence="2" id="KW-1185">Reference proteome</keyword>
<organism evidence="1 2">
    <name type="scientific">Penicillium nordicum</name>
    <dbReference type="NCBI Taxonomy" id="229535"/>
    <lineage>
        <taxon>Eukaryota</taxon>
        <taxon>Fungi</taxon>
        <taxon>Dikarya</taxon>
        <taxon>Ascomycota</taxon>
        <taxon>Pezizomycotina</taxon>
        <taxon>Eurotiomycetes</taxon>
        <taxon>Eurotiomycetidae</taxon>
        <taxon>Eurotiales</taxon>
        <taxon>Aspergillaceae</taxon>
        <taxon>Penicillium</taxon>
    </lineage>
</organism>
<dbReference type="Proteomes" id="UP000037696">
    <property type="component" value="Unassembled WGS sequence"/>
</dbReference>
<evidence type="ECO:0000313" key="2">
    <source>
        <dbReference type="Proteomes" id="UP000037696"/>
    </source>
</evidence>
<evidence type="ECO:0000313" key="1">
    <source>
        <dbReference type="EMBL" id="KOS39952.1"/>
    </source>
</evidence>
<sequence length="98" mass="10895">MIDLQEKPLKGFEVMIGEGGVRAILPLFEKMNNWIGNPVDGSVDFRGPVWILTDNEILGLSVDFDVSRANRQPVQILVNVILIVMPPVLQTHRTGNSN</sequence>
<name>A0A0M9WCX1_9EURO</name>